<dbReference type="Gene3D" id="3.40.50.150">
    <property type="entry name" value="Vaccinia Virus protein VP39"/>
    <property type="match status" value="1"/>
</dbReference>
<dbReference type="CDD" id="cd02440">
    <property type="entry name" value="AdoMet_MTases"/>
    <property type="match status" value="1"/>
</dbReference>
<evidence type="ECO:0000256" key="1">
    <source>
        <dbReference type="ARBA" id="ARBA00012771"/>
    </source>
</evidence>
<keyword evidence="2 7" id="KW-0489">Methyltransferase</keyword>
<protein>
    <recommendedName>
        <fullName evidence="1">peptide chain release factor N(5)-glutamine methyltransferase</fullName>
        <ecNumber evidence="1">2.1.1.297</ecNumber>
    </recommendedName>
</protein>
<comment type="catalytic activity">
    <reaction evidence="5">
        <text>L-glutaminyl-[peptide chain release factor] + S-adenosyl-L-methionine = N(5)-methyl-L-glutaminyl-[peptide chain release factor] + S-adenosyl-L-homocysteine + H(+)</text>
        <dbReference type="Rhea" id="RHEA:42896"/>
        <dbReference type="Rhea" id="RHEA-COMP:10271"/>
        <dbReference type="Rhea" id="RHEA-COMP:10272"/>
        <dbReference type="ChEBI" id="CHEBI:15378"/>
        <dbReference type="ChEBI" id="CHEBI:30011"/>
        <dbReference type="ChEBI" id="CHEBI:57856"/>
        <dbReference type="ChEBI" id="CHEBI:59789"/>
        <dbReference type="ChEBI" id="CHEBI:61891"/>
        <dbReference type="EC" id="2.1.1.297"/>
    </reaction>
</comment>
<sequence>MNNELQILFQIQEALKTSGYNDISRVAKDILEYTQNNPLPLDIIIERIKNNEPWEYIKEQGEFRNNIFKLNTNTLIPRIETEIMIDIAKQELLKSPTPYTDIIDVGTGSGCIIISLVKENENKYNFHATDISQEAINIAKENEKNILNEPVIQFSQTDLIEDIALPKGNFCMILANLPYIPTQQYLGLDKSVIDFEPRTALDGGENGITYYEKLLEQIEAKSIKGCAIFEIEPSTLELFKPLYPKVIKDQYGKDRFILIRLS</sequence>
<evidence type="ECO:0000256" key="2">
    <source>
        <dbReference type="ARBA" id="ARBA00022603"/>
    </source>
</evidence>
<gene>
    <name evidence="7" type="ORF">UR96_C0020G0007</name>
</gene>
<keyword evidence="3 7" id="KW-0808">Transferase</keyword>
<dbReference type="Pfam" id="PF05175">
    <property type="entry name" value="MTS"/>
    <property type="match status" value="1"/>
</dbReference>
<evidence type="ECO:0000313" key="7">
    <source>
        <dbReference type="EMBL" id="KKP92131.1"/>
    </source>
</evidence>
<feature type="domain" description="Methyltransferase small" evidence="6">
    <location>
        <begin position="86"/>
        <end position="180"/>
    </location>
</feature>
<dbReference type="PANTHER" id="PTHR18895:SF74">
    <property type="entry name" value="MTRF1L RELEASE FACTOR GLUTAMINE METHYLTRANSFERASE"/>
    <property type="match status" value="1"/>
</dbReference>
<accession>A0A0G0DST2</accession>
<evidence type="ECO:0000313" key="8">
    <source>
        <dbReference type="Proteomes" id="UP000034140"/>
    </source>
</evidence>
<evidence type="ECO:0000256" key="4">
    <source>
        <dbReference type="ARBA" id="ARBA00022691"/>
    </source>
</evidence>
<dbReference type="PANTHER" id="PTHR18895">
    <property type="entry name" value="HEMK METHYLTRANSFERASE"/>
    <property type="match status" value="1"/>
</dbReference>
<evidence type="ECO:0000256" key="5">
    <source>
        <dbReference type="ARBA" id="ARBA00048391"/>
    </source>
</evidence>
<keyword evidence="4" id="KW-0949">S-adenosyl-L-methionine</keyword>
<comment type="caution">
    <text evidence="7">The sequence shown here is derived from an EMBL/GenBank/DDBJ whole genome shotgun (WGS) entry which is preliminary data.</text>
</comment>
<dbReference type="EMBL" id="LBRE01000020">
    <property type="protein sequence ID" value="KKP92131.1"/>
    <property type="molecule type" value="Genomic_DNA"/>
</dbReference>
<dbReference type="InterPro" id="IPR004556">
    <property type="entry name" value="HemK-like"/>
</dbReference>
<dbReference type="AlphaFoldDB" id="A0A0G0DST2"/>
<dbReference type="EC" id="2.1.1.297" evidence="1"/>
<dbReference type="Proteomes" id="UP000034140">
    <property type="component" value="Unassembled WGS sequence"/>
</dbReference>
<dbReference type="InterPro" id="IPR029063">
    <property type="entry name" value="SAM-dependent_MTases_sf"/>
</dbReference>
<dbReference type="InterPro" id="IPR050320">
    <property type="entry name" value="N5-glutamine_MTase"/>
</dbReference>
<name>A0A0G0DST2_9BACT</name>
<proteinExistence type="predicted"/>
<dbReference type="GO" id="GO:0032259">
    <property type="term" value="P:methylation"/>
    <property type="evidence" value="ECO:0007669"/>
    <property type="project" value="UniProtKB-KW"/>
</dbReference>
<dbReference type="GO" id="GO:0102559">
    <property type="term" value="F:peptide chain release factor N(5)-glutamine methyltransferase activity"/>
    <property type="evidence" value="ECO:0007669"/>
    <property type="project" value="UniProtKB-EC"/>
</dbReference>
<dbReference type="InterPro" id="IPR007848">
    <property type="entry name" value="Small_mtfrase_dom"/>
</dbReference>
<dbReference type="PATRIC" id="fig|1619090.3.peg.453"/>
<dbReference type="NCBIfam" id="TIGR00536">
    <property type="entry name" value="hemK_fam"/>
    <property type="match status" value="1"/>
</dbReference>
<organism evidence="7 8">
    <name type="scientific">candidate division WS6 bacterium GW2011_GWC1_36_11</name>
    <dbReference type="NCBI Taxonomy" id="1619090"/>
    <lineage>
        <taxon>Bacteria</taxon>
        <taxon>Candidatus Dojkabacteria</taxon>
    </lineage>
</organism>
<reference evidence="7 8" key="1">
    <citation type="journal article" date="2015" name="Nature">
        <title>rRNA introns, odd ribosomes, and small enigmatic genomes across a large radiation of phyla.</title>
        <authorList>
            <person name="Brown C.T."/>
            <person name="Hug L.A."/>
            <person name="Thomas B.C."/>
            <person name="Sharon I."/>
            <person name="Castelle C.J."/>
            <person name="Singh A."/>
            <person name="Wilkins M.J."/>
            <person name="Williams K.H."/>
            <person name="Banfield J.F."/>
        </authorList>
    </citation>
    <scope>NUCLEOTIDE SEQUENCE [LARGE SCALE GENOMIC DNA]</scope>
</reference>
<evidence type="ECO:0000256" key="3">
    <source>
        <dbReference type="ARBA" id="ARBA00022679"/>
    </source>
</evidence>
<dbReference type="SUPFAM" id="SSF53335">
    <property type="entry name" value="S-adenosyl-L-methionine-dependent methyltransferases"/>
    <property type="match status" value="1"/>
</dbReference>
<evidence type="ECO:0000259" key="6">
    <source>
        <dbReference type="Pfam" id="PF05175"/>
    </source>
</evidence>